<dbReference type="GO" id="GO:0004843">
    <property type="term" value="F:cysteine-type deubiquitinase activity"/>
    <property type="evidence" value="ECO:0007669"/>
    <property type="project" value="UniProtKB-EC"/>
</dbReference>
<evidence type="ECO:0000313" key="12">
    <source>
        <dbReference type="EMBL" id="QPC65652.1"/>
    </source>
</evidence>
<keyword evidence="4" id="KW-0833">Ubl conjugation pathway</keyword>
<dbReference type="Proteomes" id="UP000663297">
    <property type="component" value="Chromosome 3"/>
</dbReference>
<feature type="domain" description="DUF6606" evidence="11">
    <location>
        <begin position="14"/>
        <end position="246"/>
    </location>
</feature>
<dbReference type="InterPro" id="IPR022105">
    <property type="entry name" value="DUF3645"/>
</dbReference>
<feature type="region of interest" description="Disordered" evidence="8">
    <location>
        <begin position="1776"/>
        <end position="1803"/>
    </location>
</feature>
<evidence type="ECO:0000259" key="11">
    <source>
        <dbReference type="Pfam" id="PF20255"/>
    </source>
</evidence>
<dbReference type="EC" id="3.4.19.12" evidence="2"/>
<evidence type="ECO:0000256" key="6">
    <source>
        <dbReference type="ARBA" id="ARBA00022807"/>
    </source>
</evidence>
<evidence type="ECO:0000256" key="5">
    <source>
        <dbReference type="ARBA" id="ARBA00022801"/>
    </source>
</evidence>
<keyword evidence="6" id="KW-0788">Thiol protease</keyword>
<protein>
    <recommendedName>
        <fullName evidence="2">ubiquitinyl hydrolase 1</fullName>
        <ecNumber evidence="2">3.4.19.12</ecNumber>
    </recommendedName>
</protein>
<evidence type="ECO:0000256" key="2">
    <source>
        <dbReference type="ARBA" id="ARBA00012759"/>
    </source>
</evidence>
<evidence type="ECO:0000313" key="13">
    <source>
        <dbReference type="Proteomes" id="UP000663297"/>
    </source>
</evidence>
<keyword evidence="7" id="KW-0175">Coiled coil</keyword>
<dbReference type="InterPro" id="IPR022099">
    <property type="entry name" value="DUF3638"/>
</dbReference>
<dbReference type="PANTHER" id="PTHR13367:SF33">
    <property type="entry name" value="P-LOOP CONTAINING NUCLEOSIDE TRIPHOSPHATE HYDROLASE PROTEIN"/>
    <property type="match status" value="1"/>
</dbReference>
<dbReference type="InterPro" id="IPR046541">
    <property type="entry name" value="DUF6606"/>
</dbReference>
<dbReference type="InterPro" id="IPR051346">
    <property type="entry name" value="OTU_Deubiquitinase"/>
</dbReference>
<organism evidence="12 13">
    <name type="scientific">Fusarium culmorum</name>
    <dbReference type="NCBI Taxonomy" id="5516"/>
    <lineage>
        <taxon>Eukaryota</taxon>
        <taxon>Fungi</taxon>
        <taxon>Dikarya</taxon>
        <taxon>Ascomycota</taxon>
        <taxon>Pezizomycotina</taxon>
        <taxon>Sordariomycetes</taxon>
        <taxon>Hypocreomycetidae</taxon>
        <taxon>Hypocreales</taxon>
        <taxon>Nectriaceae</taxon>
        <taxon>Fusarium</taxon>
    </lineage>
</organism>
<name>A0A7S8HY38_FUSCU</name>
<dbReference type="Pfam" id="PF12340">
    <property type="entry name" value="DUF3638"/>
    <property type="match status" value="1"/>
</dbReference>
<feature type="domain" description="DUF3638" evidence="9">
    <location>
        <begin position="1973"/>
        <end position="2197"/>
    </location>
</feature>
<feature type="domain" description="DUF3645" evidence="10">
    <location>
        <begin position="2315"/>
        <end position="2347"/>
    </location>
</feature>
<sequence>MSTTLEPEVLLQAVFHHVVLPSKLPSKNDADNVGLACDLGSRLRRALAKFSNDRDHDAWNIIVSSMKATAVLNQGQLIGHELLEAFQDIASGKKNIWLALFVTQQNSAFEETVVFEALQTAAPVKDVLAAKNSLTAEFPHRSVQVPFNVFNDMSFLRNLSQLVGQASYESFDQFAAKASKGGHSIAETRNSTDPALVIELLMSLLEGLGSGLEVQPVRKKVRDDVVLGSSEVPWRRSPYWLVLRLCRRMAKLKADSAACSSSLRPLYDNLFASTSRDFGDIVRYAAERVSLQWDEFKARAARRIPTLPRRVSEADLYMRLDNSGTFLTSQLSQNTSFPSRRISPDLPQLQEGTVLEVGRLANRYISLQESEDVAATRLTATSEQPQQLCKSLSGGIIDLLTNVGDTFNKDSVMMSRHLLRLFELWTSMDEAATSICPLLKNYHPLFIPDALDVLCLMTRDDMVRLLRVQQYIRNRVASHKKNRGTIFDNPRKGSSFPAQFVSSTATGGQMLMTATLIDEASLKARESTLSELERLTKRYDSLTQSLNDLTCTCTKSPTGKKITHGCRRCPKLWQRKKLKISVHEDFLPSTDTDQRRAQRAAILLELLIPEYLTAYRAATWRLYLLGTTVYSNTPGVPKLLLDDINELKKFSQTVNRSFTLASRKKSFRQTHYGKLKLPKTPDQVSFRFGAEMSYYDTVSGLWADELPKVPWYQHLLGSLLPHGIRDPYETPKGVLDMVLYHPSSYEIVASESMRSQSISGSDFRAFQRAVSARGRRWLEILKEMAASNFDFSSRVTNSFLHRLAMQAGPAALEEGILREVHWVFNSENFCDRLKERLDAWMDTMEQNPRQVDRMSTVVIFSLRLHHLCPQSFATQAHELLLRVRSVTSNWILQLQHEVRSTPDGDMAGKAATFAFWAALLCRQTFWGCLGHDDFEATVLKDDPLPFFRSSIALQENLLDSLDRLPPHLRSLLTQDMSASYQMRGIVEKWVDSDIGLVEKAIDETWVDASVLAKRSYSPWKKLTGKNSWWISSETVSTGSIAPQRVRYHLLQGHLLVDEKPLGRLPLGIRDDESMQELFGGQHLLTRPSGLLDYQILAEMEGHQVHVGIRDGRITVKALFRGSILQFIPRSMLKGPMGWDLPADLVDDCVHWLDLTTGNLEMRRKPRIWRRKPWNWVLNIRRRRATRNTGTSLVEPNSEIGRKVRSIFEDFEDTKRLTIYQPAANPLSVEMKRLEIRFHVNQRGLLFCPQLRAEVDPQQDIGTLYGLRSRVTLRDTSNPKRKSVLVPIGNIEWEREGIHIAVRISNEGVYAKYTLNSVLGRLDCPSEPLLLYLKAAIHALTSSPLPDDLTGKTGTEESRHCLLSAHSQPWTPLAGFPQRILSVIKSLSPERTLYPPGINLYQKVRWDQHLTSTIQHEDLAPLVALIECRSRELGVFGMTQSQQGNVSYNVSVSHLGIRGRIRRQLYERVCFDSDSKILSQAAQTDAFIPFRSQKTSVKSCRVYQTIRAMLESGPGASRLPNLAPILERWKTFQGIKKSLSDIDLAGTLDDGVSQVWGSLVQKLYEKDPTRTYDNHFSLALLAFDDDVDIAVVMVWLVALFKSSRLSSIQPPNHTLYTNFRHFEEPSKDVFLSLALPDSFNHDKNGSMLKDDPAKDAASRIASHILNMWPNPPLSKQEFGTSVKSLRLGVKNFSLKKTWQKFYPELRRLRDNWELSVYLLQLESAAEVLTEGQPKAEQKLYPNVWTPKSTRLRRRNAEGPRECFTAQVLMNDLLSRHETHDRSNADSQSWLEEQDHSTVGSYNPNTYNQVSELPVFQRRELEVLQRIIQRLISSPLPSKQAYGEDLLVSLAALALPQQTRKVLHSRPHLASVEREITRCCQLLREQHDKIENLASKDDEGFAWLSKGQLWPCFSPVAILEQLRNENRLRIPHALINMIVEYGLLTARLQRYLRIEDAILRRDDRWLEENFETEGHSNWNPLKYPEWLLLEIDSNMLIRPIQVEVAHAIISPPSMSNSVLQMNMGQGKTSCIMPMAAILLADKTHLCRLVVPRALLLQTAQVMQSRLSGLVGREVCHIPFARRSPTDDQALELYHSLHKRTLASGGVMLCLPEHLLSFKLSGLQKMADKEAKKAQKMMNIQAWLESTSRDVLDESDLTLSPKTQLIYPSGIPTMIDGHPQRWQLIEDILSLVESHVPQLQAKFKDGIQVWRRHQGFPIIHLLRPEVEDHLNALLVDDICHGRLSYLQFKTATILGARRDVKLVLSTTQLSASVWENAIGSLTDEPSGRKTLHLLHGLIPQRLLILCLKKSWNVQYGLHPDRTPIAVPFEAKGIPSQTAEYGHPDTALVLTCLSFYHAGLTKCQLLQSLHFIGNSEDPSSHYQRLTSSQHLPVGLQHWHLLEMDNETQVTMLWQHLKFEKHVVNHFMNNFAFPQHAKQFGLKFQASAWDIPLLSECVERQGITTGFSGTNDNKKILPRTIRQKDLPALIQTNAEVLVHLLEPRNQKCYQAVDRHGRHLNEIQILELLRNKGIKILIDVGAQILEMENHQLAAAWLDVCSDAQGAVYFDNNSRIMVRARFQKSPVPLLASPFADNLDKCVVYIDEAHTRGTDLKLPAYAQGALTLGISSTKDQIVQGKPVELSTDRIKLTVIAAMRLRQLATTQSISFVAPPEVYTSVLSLRSAHSPKVAASQPLKSTDIVHWLLEQSCEACDNMMSLHIAQGFDFCRRTDALLEFRKSSQNKKTRDNLLQQTQQPEGQTLEQLYGPKQEASSTSLKPFNSTHVQGFVKELHGLEADLVKHKRRACSSAFDEVEQEREVEFEVHQLREKQNPTHVTALEFPGLDDALVKFCEKSEVELSSLHFIQALDLIGDTNVGLKYGIKGSSSKLLVSTEFSRTVQIRKDDASRCLMRPVEWVLWRPAVEIALIIIPEEAELLLPKLRRIQTPTTFLLTYTTPFTRSLLDIGTLAYYPVPTPEKELAIPSWLSIEIGLMAGRLFLPYDQYTQLRSCLEVDEMAEHSVVIDDIHCSRKHILPNFSVMNAKSLAKFLTEWLAHRSRLSDIMHTPMGYLIQNRDLPENHPFFTSNPKSRAIGIGLLTTHEERIKNANLSAAHDSDDESEWSDGGDEVDNLTLAMDDGDYKRHGGQAEECFPLKRTQNPSSIKTSFIRWEAIMERIAHVLYVDNPLGQLEVAVRPGPRATKISRAPLSSEDAEKLSWIYCLDNFLNENPPKKI</sequence>
<feature type="compositionally biased region" description="Polar residues" evidence="8">
    <location>
        <begin position="1783"/>
        <end position="1803"/>
    </location>
</feature>
<evidence type="ECO:0000259" key="10">
    <source>
        <dbReference type="Pfam" id="PF12359"/>
    </source>
</evidence>
<proteinExistence type="predicted"/>
<accession>A0A7S8HY38</accession>
<dbReference type="Pfam" id="PF20255">
    <property type="entry name" value="DUF6606"/>
    <property type="match status" value="1"/>
</dbReference>
<evidence type="ECO:0000256" key="3">
    <source>
        <dbReference type="ARBA" id="ARBA00022670"/>
    </source>
</evidence>
<dbReference type="Pfam" id="PF12359">
    <property type="entry name" value="DUF3645"/>
    <property type="match status" value="1"/>
</dbReference>
<reference evidence="12" key="1">
    <citation type="submission" date="2020-11" db="EMBL/GenBank/DDBJ databases">
        <title>The chromosome-scale genome resource for two endophytic Fusarium species: F. culmorum and F. pseudograminearum.</title>
        <authorList>
            <person name="Yuan Z."/>
        </authorList>
    </citation>
    <scope>NUCLEOTIDE SEQUENCE</scope>
    <source>
        <strain evidence="12">Class2-1B</strain>
    </source>
</reference>
<evidence type="ECO:0000256" key="1">
    <source>
        <dbReference type="ARBA" id="ARBA00000707"/>
    </source>
</evidence>
<dbReference type="GO" id="GO:0006508">
    <property type="term" value="P:proteolysis"/>
    <property type="evidence" value="ECO:0007669"/>
    <property type="project" value="UniProtKB-KW"/>
</dbReference>
<evidence type="ECO:0000259" key="9">
    <source>
        <dbReference type="Pfam" id="PF12340"/>
    </source>
</evidence>
<evidence type="ECO:0000256" key="7">
    <source>
        <dbReference type="SAM" id="Coils"/>
    </source>
</evidence>
<evidence type="ECO:0000256" key="4">
    <source>
        <dbReference type="ARBA" id="ARBA00022786"/>
    </source>
</evidence>
<dbReference type="InterPro" id="IPR027417">
    <property type="entry name" value="P-loop_NTPase"/>
</dbReference>
<dbReference type="SUPFAM" id="SSF52540">
    <property type="entry name" value="P-loop containing nucleoside triphosphate hydrolases"/>
    <property type="match status" value="1"/>
</dbReference>
<dbReference type="EMBL" id="CP064749">
    <property type="protein sequence ID" value="QPC65652.1"/>
    <property type="molecule type" value="Genomic_DNA"/>
</dbReference>
<dbReference type="Gene3D" id="3.40.50.300">
    <property type="entry name" value="P-loop containing nucleotide triphosphate hydrolases"/>
    <property type="match status" value="1"/>
</dbReference>
<keyword evidence="3" id="KW-0645">Protease</keyword>
<keyword evidence="5" id="KW-0378">Hydrolase</keyword>
<feature type="coiled-coil region" evidence="7">
    <location>
        <begin position="525"/>
        <end position="552"/>
    </location>
</feature>
<gene>
    <name evidence="12" type="ORF">HYE67_007883</name>
</gene>
<dbReference type="PANTHER" id="PTHR13367">
    <property type="entry name" value="UBIQUITIN THIOESTERASE"/>
    <property type="match status" value="1"/>
</dbReference>
<evidence type="ECO:0000256" key="8">
    <source>
        <dbReference type="SAM" id="MobiDB-lite"/>
    </source>
</evidence>
<comment type="catalytic activity">
    <reaction evidence="1">
        <text>Thiol-dependent hydrolysis of ester, thioester, amide, peptide and isopeptide bonds formed by the C-terminal Gly of ubiquitin (a 76-residue protein attached to proteins as an intracellular targeting signal).</text>
        <dbReference type="EC" id="3.4.19.12"/>
    </reaction>
</comment>